<sequence>MGRLDRAFYNKEWQDSFPNWGLKAVARLCSDHAPLIGWHESIPKPRNAPFKFFNMWLSHPDFTAVVKNSWEEYIEGHELFILAQKLKRLKGHMSNSCQDLATLHILGLQSQPRKAPKIHECYWLPPPPNILKANTDGSSRGNPGLAGWGVIFRDNNGVVHGTLIGGLGVCTCYVTECKAIVECITKAIELGWTRLWIQTDSSSAAAAFNTNKVHWQCKAAWEQARHKMEWLLISSTWRETNFSADSCARKGASLPKGVKQWWNSRADFISRIEDPNSTYFRFDS</sequence>
<dbReference type="GO" id="GO:0004523">
    <property type="term" value="F:RNA-DNA hybrid ribonuclease activity"/>
    <property type="evidence" value="ECO:0007669"/>
    <property type="project" value="InterPro"/>
</dbReference>
<organism evidence="2 3">
    <name type="scientific">Coptis chinensis</name>
    <dbReference type="NCBI Taxonomy" id="261450"/>
    <lineage>
        <taxon>Eukaryota</taxon>
        <taxon>Viridiplantae</taxon>
        <taxon>Streptophyta</taxon>
        <taxon>Embryophyta</taxon>
        <taxon>Tracheophyta</taxon>
        <taxon>Spermatophyta</taxon>
        <taxon>Magnoliopsida</taxon>
        <taxon>Ranunculales</taxon>
        <taxon>Ranunculaceae</taxon>
        <taxon>Coptidoideae</taxon>
        <taxon>Coptis</taxon>
    </lineage>
</organism>
<reference evidence="2 3" key="1">
    <citation type="submission" date="2020-10" db="EMBL/GenBank/DDBJ databases">
        <title>The Coptis chinensis genome and diversification of protoberbering-type alkaloids.</title>
        <authorList>
            <person name="Wang B."/>
            <person name="Shu S."/>
            <person name="Song C."/>
            <person name="Liu Y."/>
        </authorList>
    </citation>
    <scope>NUCLEOTIDE SEQUENCE [LARGE SCALE GENOMIC DNA]</scope>
    <source>
        <strain evidence="2">HL-2020</strain>
        <tissue evidence="2">Leaf</tissue>
    </source>
</reference>
<dbReference type="AlphaFoldDB" id="A0A835H6N4"/>
<dbReference type="InterPro" id="IPR036397">
    <property type="entry name" value="RNaseH_sf"/>
</dbReference>
<dbReference type="PROSITE" id="PS50879">
    <property type="entry name" value="RNASE_H_1"/>
    <property type="match status" value="1"/>
</dbReference>
<dbReference type="OrthoDB" id="1938131at2759"/>
<evidence type="ECO:0000259" key="1">
    <source>
        <dbReference type="PROSITE" id="PS50879"/>
    </source>
</evidence>
<proteinExistence type="predicted"/>
<evidence type="ECO:0000313" key="2">
    <source>
        <dbReference type="EMBL" id="KAF9593074.1"/>
    </source>
</evidence>
<dbReference type="EMBL" id="JADFTS010000008">
    <property type="protein sequence ID" value="KAF9593074.1"/>
    <property type="molecule type" value="Genomic_DNA"/>
</dbReference>
<gene>
    <name evidence="2" type="ORF">IFM89_020138</name>
</gene>
<dbReference type="InterPro" id="IPR053151">
    <property type="entry name" value="RNase_H-like"/>
</dbReference>
<dbReference type="Pfam" id="PF13456">
    <property type="entry name" value="RVT_3"/>
    <property type="match status" value="1"/>
</dbReference>
<dbReference type="SUPFAM" id="SSF53098">
    <property type="entry name" value="Ribonuclease H-like"/>
    <property type="match status" value="1"/>
</dbReference>
<name>A0A835H6N4_9MAGN</name>
<dbReference type="PANTHER" id="PTHR47723">
    <property type="entry name" value="OS05G0353850 PROTEIN"/>
    <property type="match status" value="1"/>
</dbReference>
<accession>A0A835H6N4</accession>
<feature type="domain" description="RNase H type-1" evidence="1">
    <location>
        <begin position="127"/>
        <end position="253"/>
    </location>
</feature>
<dbReference type="Gene3D" id="3.30.420.10">
    <property type="entry name" value="Ribonuclease H-like superfamily/Ribonuclease H"/>
    <property type="match status" value="1"/>
</dbReference>
<evidence type="ECO:0000313" key="3">
    <source>
        <dbReference type="Proteomes" id="UP000631114"/>
    </source>
</evidence>
<dbReference type="InterPro" id="IPR002156">
    <property type="entry name" value="RNaseH_domain"/>
</dbReference>
<dbReference type="GO" id="GO:0003676">
    <property type="term" value="F:nucleic acid binding"/>
    <property type="evidence" value="ECO:0007669"/>
    <property type="project" value="InterPro"/>
</dbReference>
<dbReference type="InterPro" id="IPR044730">
    <property type="entry name" value="RNase_H-like_dom_plant"/>
</dbReference>
<dbReference type="CDD" id="cd06222">
    <property type="entry name" value="RNase_H_like"/>
    <property type="match status" value="1"/>
</dbReference>
<comment type="caution">
    <text evidence="2">The sequence shown here is derived from an EMBL/GenBank/DDBJ whole genome shotgun (WGS) entry which is preliminary data.</text>
</comment>
<dbReference type="Proteomes" id="UP000631114">
    <property type="component" value="Unassembled WGS sequence"/>
</dbReference>
<keyword evidence="3" id="KW-1185">Reference proteome</keyword>
<dbReference type="PANTHER" id="PTHR47723:SF23">
    <property type="entry name" value="REVERSE TRANSCRIPTASE-LIKE PROTEIN"/>
    <property type="match status" value="1"/>
</dbReference>
<dbReference type="InterPro" id="IPR012337">
    <property type="entry name" value="RNaseH-like_sf"/>
</dbReference>
<protein>
    <recommendedName>
        <fullName evidence="1">RNase H type-1 domain-containing protein</fullName>
    </recommendedName>
</protein>